<dbReference type="OrthoDB" id="7583243at2"/>
<dbReference type="PANTHER" id="PTHR44051">
    <property type="entry name" value="GLUTATHIONE S-TRANSFERASE-RELATED"/>
    <property type="match status" value="1"/>
</dbReference>
<dbReference type="AlphaFoldDB" id="A0A6N8SNU4"/>
<feature type="domain" description="GST C-terminal" evidence="2">
    <location>
        <begin position="84"/>
        <end position="196"/>
    </location>
</feature>
<dbReference type="CDD" id="cd03057">
    <property type="entry name" value="GST_N_Beta"/>
    <property type="match status" value="1"/>
</dbReference>
<evidence type="ECO:0000313" key="4">
    <source>
        <dbReference type="Proteomes" id="UP000435802"/>
    </source>
</evidence>
<organism evidence="3 4">
    <name type="scientific">Shinella kummerowiae</name>
    <dbReference type="NCBI Taxonomy" id="417745"/>
    <lineage>
        <taxon>Bacteria</taxon>
        <taxon>Pseudomonadati</taxon>
        <taxon>Pseudomonadota</taxon>
        <taxon>Alphaproteobacteria</taxon>
        <taxon>Hyphomicrobiales</taxon>
        <taxon>Rhizobiaceae</taxon>
        <taxon>Shinella</taxon>
    </lineage>
</organism>
<gene>
    <name evidence="3" type="ORF">GR138_27275</name>
</gene>
<protein>
    <submittedName>
        <fullName evidence="3">Glutathione S-transferase</fullName>
    </submittedName>
</protein>
<dbReference type="Pfam" id="PF13410">
    <property type="entry name" value="GST_C_2"/>
    <property type="match status" value="1"/>
</dbReference>
<dbReference type="Gene3D" id="1.20.1050.10">
    <property type="match status" value="1"/>
</dbReference>
<dbReference type="RefSeq" id="WP_160862396.1">
    <property type="nucleotide sequence ID" value="NZ_WUMK01000013.1"/>
</dbReference>
<dbReference type="PANTHER" id="PTHR44051:SF8">
    <property type="entry name" value="GLUTATHIONE S-TRANSFERASE GSTA"/>
    <property type="match status" value="1"/>
</dbReference>
<dbReference type="PROSITE" id="PS50405">
    <property type="entry name" value="GST_CTER"/>
    <property type="match status" value="1"/>
</dbReference>
<dbReference type="SFLD" id="SFLDS00019">
    <property type="entry name" value="Glutathione_Transferase_(cytos"/>
    <property type="match status" value="1"/>
</dbReference>
<dbReference type="InterPro" id="IPR036249">
    <property type="entry name" value="Thioredoxin-like_sf"/>
</dbReference>
<dbReference type="Pfam" id="PF13409">
    <property type="entry name" value="GST_N_2"/>
    <property type="match status" value="1"/>
</dbReference>
<keyword evidence="4" id="KW-1185">Reference proteome</keyword>
<sequence length="200" mass="22104">MDFYYSPTACSQAAHILLHETGLSFRPHKVDIYQGKLEDGSGYTVVNPNGYVPALVFDDGMLLTENVALLDWIAMQGDGLVPDGAFGRTRHLQMLAFISTELQKPFVRLFFAEGEEDKAFLAAALTRRFDWIATRIEGTYLFGDHFSASDAFLYVMLRWAAMCGHTVPAALQRLAGRIETRPAVRKVLAGEAVEPLGMAA</sequence>
<dbReference type="SUPFAM" id="SSF52833">
    <property type="entry name" value="Thioredoxin-like"/>
    <property type="match status" value="1"/>
</dbReference>
<evidence type="ECO:0000259" key="1">
    <source>
        <dbReference type="PROSITE" id="PS50404"/>
    </source>
</evidence>
<evidence type="ECO:0000259" key="2">
    <source>
        <dbReference type="PROSITE" id="PS50405"/>
    </source>
</evidence>
<reference evidence="3 4" key="1">
    <citation type="submission" date="2019-12" db="EMBL/GenBank/DDBJ databases">
        <title>Shinella kummerowiae sp. nov., a symbiotic bacterium isolated from root nodules of the herbal legume Kummerowia stipulacea.</title>
        <authorList>
            <person name="Gao J."/>
        </authorList>
    </citation>
    <scope>NUCLEOTIDE SEQUENCE [LARGE SCALE GENOMIC DNA]</scope>
    <source>
        <strain evidence="3 4">CCBAU 25048</strain>
    </source>
</reference>
<dbReference type="InterPro" id="IPR010987">
    <property type="entry name" value="Glutathione-S-Trfase_C-like"/>
</dbReference>
<dbReference type="SUPFAM" id="SSF47616">
    <property type="entry name" value="GST C-terminal domain-like"/>
    <property type="match status" value="1"/>
</dbReference>
<name>A0A6N8SNU4_9HYPH</name>
<dbReference type="InterPro" id="IPR004045">
    <property type="entry name" value="Glutathione_S-Trfase_N"/>
</dbReference>
<dbReference type="CDD" id="cd03188">
    <property type="entry name" value="GST_C_Beta"/>
    <property type="match status" value="1"/>
</dbReference>
<dbReference type="InterPro" id="IPR040079">
    <property type="entry name" value="Glutathione_S-Trfase"/>
</dbReference>
<proteinExistence type="predicted"/>
<dbReference type="GO" id="GO:0016740">
    <property type="term" value="F:transferase activity"/>
    <property type="evidence" value="ECO:0007669"/>
    <property type="project" value="UniProtKB-KW"/>
</dbReference>
<dbReference type="InterPro" id="IPR036282">
    <property type="entry name" value="Glutathione-S-Trfase_C_sf"/>
</dbReference>
<accession>A0A6N8SNU4</accession>
<feature type="domain" description="GST N-terminal" evidence="1">
    <location>
        <begin position="1"/>
        <end position="81"/>
    </location>
</feature>
<evidence type="ECO:0000313" key="3">
    <source>
        <dbReference type="EMBL" id="MXN48906.1"/>
    </source>
</evidence>
<dbReference type="Gene3D" id="3.40.30.10">
    <property type="entry name" value="Glutaredoxin"/>
    <property type="match status" value="1"/>
</dbReference>
<dbReference type="Proteomes" id="UP000435802">
    <property type="component" value="Unassembled WGS sequence"/>
</dbReference>
<dbReference type="PROSITE" id="PS50404">
    <property type="entry name" value="GST_NTER"/>
    <property type="match status" value="1"/>
</dbReference>
<dbReference type="EMBL" id="WUMK01000013">
    <property type="protein sequence ID" value="MXN48906.1"/>
    <property type="molecule type" value="Genomic_DNA"/>
</dbReference>
<comment type="caution">
    <text evidence="3">The sequence shown here is derived from an EMBL/GenBank/DDBJ whole genome shotgun (WGS) entry which is preliminary data.</text>
</comment>
<keyword evidence="3" id="KW-0808">Transferase</keyword>